<proteinExistence type="inferred from homology"/>
<evidence type="ECO:0000256" key="1">
    <source>
        <dbReference type="ARBA" id="ARBA00022729"/>
    </source>
</evidence>
<dbReference type="InterPro" id="IPR026592">
    <property type="entry name" value="BamE"/>
</dbReference>
<evidence type="ECO:0000256" key="5">
    <source>
        <dbReference type="SAM" id="MobiDB-lite"/>
    </source>
</evidence>
<dbReference type="HAMAP" id="MF_00925">
    <property type="entry name" value="OM_assembly_BamE"/>
    <property type="match status" value="1"/>
</dbReference>
<feature type="domain" description="Outer membrane protein assembly factor BamE" evidence="6">
    <location>
        <begin position="63"/>
        <end position="132"/>
    </location>
</feature>
<gene>
    <name evidence="4" type="primary">bamE</name>
    <name evidence="7" type="ordered locus">Pnap_3790</name>
</gene>
<organism evidence="7 8">
    <name type="scientific">Polaromonas naphthalenivorans (strain CJ2)</name>
    <dbReference type="NCBI Taxonomy" id="365044"/>
    <lineage>
        <taxon>Bacteria</taxon>
        <taxon>Pseudomonadati</taxon>
        <taxon>Pseudomonadota</taxon>
        <taxon>Betaproteobacteria</taxon>
        <taxon>Burkholderiales</taxon>
        <taxon>Comamonadaceae</taxon>
        <taxon>Polaromonas</taxon>
    </lineage>
</organism>
<dbReference type="PANTHER" id="PTHR37482">
    <property type="entry name" value="OUTER MEMBRANE PROTEIN ASSEMBLY FACTOR BAME"/>
    <property type="match status" value="1"/>
</dbReference>
<feature type="region of interest" description="Disordered" evidence="5">
    <location>
        <begin position="166"/>
        <end position="204"/>
    </location>
</feature>
<keyword evidence="8" id="KW-1185">Reference proteome</keyword>
<dbReference type="Pfam" id="PF04355">
    <property type="entry name" value="BamE"/>
    <property type="match status" value="1"/>
</dbReference>
<keyword evidence="1 4" id="KW-0732">Signal</keyword>
<dbReference type="AlphaFoldDB" id="A1VTV8"/>
<dbReference type="GO" id="GO:0043165">
    <property type="term" value="P:Gram-negative-bacterium-type cell outer membrane assembly"/>
    <property type="evidence" value="ECO:0007669"/>
    <property type="project" value="UniProtKB-UniRule"/>
</dbReference>
<accession>A1VTV8</accession>
<evidence type="ECO:0000256" key="4">
    <source>
        <dbReference type="HAMAP-Rule" id="MF_00925"/>
    </source>
</evidence>
<dbReference type="HOGENOM" id="CLU_083835_1_1_4"/>
<keyword evidence="2 4" id="KW-0472">Membrane</keyword>
<dbReference type="GO" id="GO:0051205">
    <property type="term" value="P:protein insertion into membrane"/>
    <property type="evidence" value="ECO:0007669"/>
    <property type="project" value="UniProtKB-UniRule"/>
</dbReference>
<name>A1VTV8_POLNA</name>
<dbReference type="InterPro" id="IPR007450">
    <property type="entry name" value="BamE_dom"/>
</dbReference>
<dbReference type="Proteomes" id="UP000000644">
    <property type="component" value="Chromosome"/>
</dbReference>
<dbReference type="InterPro" id="IPR037873">
    <property type="entry name" value="BamE-like"/>
</dbReference>
<reference evidence="8" key="1">
    <citation type="journal article" date="2009" name="Environ. Microbiol.">
        <title>The genome of Polaromonas naphthalenivorans strain CJ2, isolated from coal tar-contaminated sediment, reveals physiological and metabolic versatility and evolution through extensive horizontal gene transfer.</title>
        <authorList>
            <person name="Yagi J.M."/>
            <person name="Sims D."/>
            <person name="Brettin T."/>
            <person name="Bruce D."/>
            <person name="Madsen E.L."/>
        </authorList>
    </citation>
    <scope>NUCLEOTIDE SEQUENCE [LARGE SCALE GENOMIC DNA]</scope>
    <source>
        <strain evidence="8">CJ2</strain>
    </source>
</reference>
<protein>
    <recommendedName>
        <fullName evidence="4">Outer membrane protein assembly factor BamE</fullName>
    </recommendedName>
</protein>
<sequence length="204" mass="22165">MIDHIATPSTMSALPANPHYSIQKILIAVACVVLASCSSKTMSSSSVNPVNWITPYKIDVIQGNFVSKEQVEQLQAGMSRDQVKALLGTPLMASLFHADRWDYVFTLKRQGVEPQAFKYTVFFKGDQLERFSGDAMPSEAEFISTLTNKRSLGKVPVLEATEEQLKAAEKSVSSKAKSEPSSEPASAPAGPSATVYPPLESPRQ</sequence>
<dbReference type="Gene3D" id="3.30.1450.10">
    <property type="match status" value="1"/>
</dbReference>
<feature type="compositionally biased region" description="Low complexity" evidence="5">
    <location>
        <begin position="170"/>
        <end position="193"/>
    </location>
</feature>
<evidence type="ECO:0000313" key="7">
    <source>
        <dbReference type="EMBL" id="ABM39086.1"/>
    </source>
</evidence>
<dbReference type="KEGG" id="pna:Pnap_3790"/>
<evidence type="ECO:0000256" key="3">
    <source>
        <dbReference type="ARBA" id="ARBA00023237"/>
    </source>
</evidence>
<comment type="function">
    <text evidence="4">Part of the outer membrane protein assembly complex, which is involved in assembly and insertion of beta-barrel proteins into the outer membrane.</text>
</comment>
<dbReference type="GO" id="GO:0030674">
    <property type="term" value="F:protein-macromolecule adaptor activity"/>
    <property type="evidence" value="ECO:0007669"/>
    <property type="project" value="TreeGrafter"/>
</dbReference>
<comment type="similarity">
    <text evidence="4">Belongs to the BamE family.</text>
</comment>
<dbReference type="GO" id="GO:1990063">
    <property type="term" value="C:Bam protein complex"/>
    <property type="evidence" value="ECO:0007669"/>
    <property type="project" value="TreeGrafter"/>
</dbReference>
<evidence type="ECO:0000256" key="2">
    <source>
        <dbReference type="ARBA" id="ARBA00023136"/>
    </source>
</evidence>
<evidence type="ECO:0000313" key="8">
    <source>
        <dbReference type="Proteomes" id="UP000000644"/>
    </source>
</evidence>
<evidence type="ECO:0000259" key="6">
    <source>
        <dbReference type="Pfam" id="PF04355"/>
    </source>
</evidence>
<dbReference type="eggNOG" id="COG2913">
    <property type="taxonomic scope" value="Bacteria"/>
</dbReference>
<dbReference type="PANTHER" id="PTHR37482:SF1">
    <property type="entry name" value="OUTER MEMBRANE PROTEIN ASSEMBLY FACTOR BAME"/>
    <property type="match status" value="1"/>
</dbReference>
<comment type="subunit">
    <text evidence="4">Part of the Bam complex.</text>
</comment>
<dbReference type="EMBL" id="CP000529">
    <property type="protein sequence ID" value="ABM39086.1"/>
    <property type="molecule type" value="Genomic_DNA"/>
</dbReference>
<dbReference type="STRING" id="365044.Pnap_3790"/>
<comment type="subcellular location">
    <subcellularLocation>
        <location evidence="4">Cell outer membrane</location>
    </subcellularLocation>
</comment>
<keyword evidence="3 4" id="KW-0998">Cell outer membrane</keyword>